<dbReference type="Proteomes" id="UP000299102">
    <property type="component" value="Unassembled WGS sequence"/>
</dbReference>
<evidence type="ECO:0000313" key="1">
    <source>
        <dbReference type="EMBL" id="GBP08916.1"/>
    </source>
</evidence>
<gene>
    <name evidence="1" type="ORF">EVAR_78300_1</name>
</gene>
<sequence>MALDRQKILNELGSVMTQLKNADCGCMGKLFGGGTHNTHGGGHGGHLNHHSCPSEPFLPRLNLGTMNPAKLYTETFNYLNKNLMQPTIKEVYDELKGINNMNTIMNNNPSHNQAGTRPSPAAALKEQMLKDAQMNAQKTISPNMAPNQIGIPDGKMIDGNINNMSDVNSNVGVKGDAITNMTHVSNPAMISHTNMQGGMTTENVANPRKNSGMVPVTNPISTGFTPSNSIACNNGQYVPQRLESDLVQMTNKKSCGWGPPQYDNNSAAIKSYPGQQVAPSQSQHMKFNQMFPGLKGFGENRLRYDPMAVAFQMNPANTEKLAVEPSTKYINNNNHRFNPGVVNIPDIQPDNSYQTTNLIPGETTMNQELPNQDPVLTYNQQNVKSFFSNEPKSYMAEVDYNKLNRDTIQPIETTMSNPNYNTIGQPVTEYLTPESSIKQTTPTPYTTRHYWNDPSFYSSVKNTESKTSLMGTPGNAMGNRNQLNHLYNQYKGSQSYTHQAVKPPVSGSSMSVDHLNTANVRHGNVFQLTPIEKLGGDTVTCNALSFPKPEPVTLGGDVVTTPKVQKYHSEHKEPHVPKPAASRNGLQDVAFTTYNTAPAWSFYRNSRSSPFPAS</sequence>
<dbReference type="STRING" id="151549.A0A4C1T3Z2"/>
<comment type="caution">
    <text evidence="1">The sequence shown here is derived from an EMBL/GenBank/DDBJ whole genome shotgun (WGS) entry which is preliminary data.</text>
</comment>
<proteinExistence type="predicted"/>
<dbReference type="OrthoDB" id="7485989at2759"/>
<name>A0A4C1T3Z2_EUMVA</name>
<dbReference type="AlphaFoldDB" id="A0A4C1T3Z2"/>
<accession>A0A4C1T3Z2</accession>
<reference evidence="1 2" key="1">
    <citation type="journal article" date="2019" name="Commun. Biol.">
        <title>The bagworm genome reveals a unique fibroin gene that provides high tensile strength.</title>
        <authorList>
            <person name="Kono N."/>
            <person name="Nakamura H."/>
            <person name="Ohtoshi R."/>
            <person name="Tomita M."/>
            <person name="Numata K."/>
            <person name="Arakawa K."/>
        </authorList>
    </citation>
    <scope>NUCLEOTIDE SEQUENCE [LARGE SCALE GENOMIC DNA]</scope>
</reference>
<dbReference type="EMBL" id="BGZK01000033">
    <property type="protein sequence ID" value="GBP08916.1"/>
    <property type="molecule type" value="Genomic_DNA"/>
</dbReference>
<keyword evidence="2" id="KW-1185">Reference proteome</keyword>
<evidence type="ECO:0000313" key="2">
    <source>
        <dbReference type="Proteomes" id="UP000299102"/>
    </source>
</evidence>
<protein>
    <submittedName>
        <fullName evidence="1">Uncharacterized protein</fullName>
    </submittedName>
</protein>
<organism evidence="1 2">
    <name type="scientific">Eumeta variegata</name>
    <name type="common">Bagworm moth</name>
    <name type="synonym">Eumeta japonica</name>
    <dbReference type="NCBI Taxonomy" id="151549"/>
    <lineage>
        <taxon>Eukaryota</taxon>
        <taxon>Metazoa</taxon>
        <taxon>Ecdysozoa</taxon>
        <taxon>Arthropoda</taxon>
        <taxon>Hexapoda</taxon>
        <taxon>Insecta</taxon>
        <taxon>Pterygota</taxon>
        <taxon>Neoptera</taxon>
        <taxon>Endopterygota</taxon>
        <taxon>Lepidoptera</taxon>
        <taxon>Glossata</taxon>
        <taxon>Ditrysia</taxon>
        <taxon>Tineoidea</taxon>
        <taxon>Psychidae</taxon>
        <taxon>Oiketicinae</taxon>
        <taxon>Eumeta</taxon>
    </lineage>
</organism>